<dbReference type="GO" id="GO:0016740">
    <property type="term" value="F:transferase activity"/>
    <property type="evidence" value="ECO:0007669"/>
    <property type="project" value="TreeGrafter"/>
</dbReference>
<dbReference type="Proteomes" id="UP000184196">
    <property type="component" value="Unassembled WGS sequence"/>
</dbReference>
<accession>A0A1M4ZID2</accession>
<dbReference type="AlphaFoldDB" id="A0A1M4ZID2"/>
<dbReference type="Pfam" id="PF00753">
    <property type="entry name" value="Lactamase_B"/>
    <property type="match status" value="1"/>
</dbReference>
<dbReference type="InterPro" id="IPR001279">
    <property type="entry name" value="Metallo-B-lactamas"/>
</dbReference>
<keyword evidence="3" id="KW-1185">Reference proteome</keyword>
<name>A0A1M4ZID2_9FIRM</name>
<evidence type="ECO:0000313" key="2">
    <source>
        <dbReference type="EMBL" id="SHF17820.1"/>
    </source>
</evidence>
<sequence length="313" mass="34037">MTTGFSQQLTAEAKNDTVSLKNLRDTGEVDTEMVKITVLSENTVGIPSGLTGEWGLALLVENAGAKILLDTGERGNILANAAALQVNLREVDALVMSHGHYDHSGGMRDFLRLRGEVPVYVHPDFFSPHYSARPREQYIGVPYCREELESLGARFVWERNPRQIAPGLWISGEVPRQTAFEKGDSRLVTVENGQKIPDPLRDDMSLYCVTDEGLVIILGCAHAGVVNIVEHARQVTGVDRIYGIIGGTHLGPASREQQEATITYLQGLNLKFLAANHCTGLPVAAHLAAIFGPVFHFAPAGACFKLPLKDGDD</sequence>
<gene>
    <name evidence="2" type="ORF">SAMN02745218_01611</name>
</gene>
<dbReference type="CDD" id="cd07713">
    <property type="entry name" value="DHPS-like_MBL-fold"/>
    <property type="match status" value="1"/>
</dbReference>
<evidence type="ECO:0000259" key="1">
    <source>
        <dbReference type="SMART" id="SM00849"/>
    </source>
</evidence>
<dbReference type="EMBL" id="FQUW01000017">
    <property type="protein sequence ID" value="SHF17820.1"/>
    <property type="molecule type" value="Genomic_DNA"/>
</dbReference>
<dbReference type="SMART" id="SM00849">
    <property type="entry name" value="Lactamase_B"/>
    <property type="match status" value="1"/>
</dbReference>
<dbReference type="PANTHER" id="PTHR13754:SF13">
    <property type="entry name" value="METALLO-BETA-LACTAMASE SUPERFAMILY PROTEIN (AFU_ORTHOLOGUE AFUA_3G07630)"/>
    <property type="match status" value="1"/>
</dbReference>
<proteinExistence type="predicted"/>
<evidence type="ECO:0000313" key="3">
    <source>
        <dbReference type="Proteomes" id="UP000184196"/>
    </source>
</evidence>
<organism evidence="2 3">
    <name type="scientific">Desulfofundulus australicus DSM 11792</name>
    <dbReference type="NCBI Taxonomy" id="1121425"/>
    <lineage>
        <taxon>Bacteria</taxon>
        <taxon>Bacillati</taxon>
        <taxon>Bacillota</taxon>
        <taxon>Clostridia</taxon>
        <taxon>Eubacteriales</taxon>
        <taxon>Peptococcaceae</taxon>
        <taxon>Desulfofundulus</taxon>
    </lineage>
</organism>
<dbReference type="PANTHER" id="PTHR13754">
    <property type="entry name" value="METALLO-BETA-LACTAMASE SUPERFAMILY PROTEIN"/>
    <property type="match status" value="1"/>
</dbReference>
<dbReference type="InterPro" id="IPR052926">
    <property type="entry name" value="Metallo-beta-lactamase_dom"/>
</dbReference>
<protein>
    <submittedName>
        <fullName evidence="2">7,8-dihydropterin-6-yl-methyl-4-(Beta-D-ribofuranosyl)aminobenzene 5'-phosphate synthase</fullName>
    </submittedName>
</protein>
<dbReference type="Gene3D" id="3.60.15.10">
    <property type="entry name" value="Ribonuclease Z/Hydroxyacylglutathione hydrolase-like"/>
    <property type="match status" value="1"/>
</dbReference>
<reference evidence="3" key="1">
    <citation type="submission" date="2016-11" db="EMBL/GenBank/DDBJ databases">
        <authorList>
            <person name="Varghese N."/>
            <person name="Submissions S."/>
        </authorList>
    </citation>
    <scope>NUCLEOTIDE SEQUENCE [LARGE SCALE GENOMIC DNA]</scope>
    <source>
        <strain evidence="3">DSM 11792</strain>
    </source>
</reference>
<dbReference type="SUPFAM" id="SSF56281">
    <property type="entry name" value="Metallo-hydrolase/oxidoreductase"/>
    <property type="match status" value="1"/>
</dbReference>
<dbReference type="InterPro" id="IPR041712">
    <property type="entry name" value="DHPS-like_MBL-fold"/>
</dbReference>
<dbReference type="InterPro" id="IPR036866">
    <property type="entry name" value="RibonucZ/Hydroxyglut_hydro"/>
</dbReference>
<feature type="domain" description="Metallo-beta-lactamase" evidence="1">
    <location>
        <begin position="54"/>
        <end position="277"/>
    </location>
</feature>